<evidence type="ECO:0000256" key="7">
    <source>
        <dbReference type="SAM" id="Phobius"/>
    </source>
</evidence>
<evidence type="ECO:0000256" key="5">
    <source>
        <dbReference type="ARBA" id="ARBA00022989"/>
    </source>
</evidence>
<keyword evidence="5 7" id="KW-1133">Transmembrane helix</keyword>
<evidence type="ECO:0000256" key="6">
    <source>
        <dbReference type="ARBA" id="ARBA00023136"/>
    </source>
</evidence>
<feature type="transmembrane region" description="Helical" evidence="7">
    <location>
        <begin position="49"/>
        <end position="69"/>
    </location>
</feature>
<comment type="caution">
    <text evidence="10">The sequence shown here is derived from an EMBL/GenBank/DDBJ whole genome shotgun (WGS) entry which is preliminary data.</text>
</comment>
<dbReference type="PROSITE" id="PS00211">
    <property type="entry name" value="ABC_TRANSPORTER_1"/>
    <property type="match status" value="1"/>
</dbReference>
<dbReference type="CDD" id="cd18584">
    <property type="entry name" value="ABC_6TM_AarD_CydD"/>
    <property type="match status" value="1"/>
</dbReference>
<evidence type="ECO:0000256" key="4">
    <source>
        <dbReference type="ARBA" id="ARBA00022840"/>
    </source>
</evidence>
<feature type="transmembrane region" description="Helical" evidence="7">
    <location>
        <begin position="263"/>
        <end position="281"/>
    </location>
</feature>
<dbReference type="InterPro" id="IPR017871">
    <property type="entry name" value="ABC_transporter-like_CS"/>
</dbReference>
<dbReference type="InterPro" id="IPR003593">
    <property type="entry name" value="AAA+_ATPase"/>
</dbReference>
<dbReference type="InterPro" id="IPR039421">
    <property type="entry name" value="Type_1_exporter"/>
</dbReference>
<keyword evidence="11" id="KW-1185">Reference proteome</keyword>
<dbReference type="PANTHER" id="PTHR24221">
    <property type="entry name" value="ATP-BINDING CASSETTE SUB-FAMILY B"/>
    <property type="match status" value="1"/>
</dbReference>
<keyword evidence="2 7" id="KW-0812">Transmembrane</keyword>
<feature type="transmembrane region" description="Helical" evidence="7">
    <location>
        <begin position="16"/>
        <end position="37"/>
    </location>
</feature>
<dbReference type="PROSITE" id="PS50893">
    <property type="entry name" value="ABC_TRANSPORTER_2"/>
    <property type="match status" value="1"/>
</dbReference>
<comment type="subcellular location">
    <subcellularLocation>
        <location evidence="1">Cell membrane</location>
        <topology evidence="1">Multi-pass membrane protein</topology>
    </subcellularLocation>
</comment>
<dbReference type="SUPFAM" id="SSF90123">
    <property type="entry name" value="ABC transporter transmembrane region"/>
    <property type="match status" value="1"/>
</dbReference>
<dbReference type="InterPro" id="IPR027417">
    <property type="entry name" value="P-loop_NTPase"/>
</dbReference>
<proteinExistence type="predicted"/>
<reference evidence="11" key="1">
    <citation type="journal article" date="2019" name="Int. J. Syst. Evol. Microbiol.">
        <title>The Global Catalogue of Microorganisms (GCM) 10K type strain sequencing project: providing services to taxonomists for standard genome sequencing and annotation.</title>
        <authorList>
            <consortium name="The Broad Institute Genomics Platform"/>
            <consortium name="The Broad Institute Genome Sequencing Center for Infectious Disease"/>
            <person name="Wu L."/>
            <person name="Ma J."/>
        </authorList>
    </citation>
    <scope>NUCLEOTIDE SEQUENCE [LARGE SCALE GENOMIC DNA]</scope>
    <source>
        <strain evidence="11">R28</strain>
    </source>
</reference>
<dbReference type="InterPro" id="IPR036640">
    <property type="entry name" value="ABC1_TM_sf"/>
</dbReference>
<dbReference type="PROSITE" id="PS50929">
    <property type="entry name" value="ABC_TM1F"/>
    <property type="match status" value="1"/>
</dbReference>
<dbReference type="RefSeq" id="WP_377555047.1">
    <property type="nucleotide sequence ID" value="NZ_JBHUHQ010000006.1"/>
</dbReference>
<dbReference type="PANTHER" id="PTHR24221:SF590">
    <property type="entry name" value="COMPONENT LINKED WITH THE ASSEMBLY OF CYTOCHROME' TRANSPORT TRANSMEMBRANE ATP-BINDING PROTEIN ABC TRANSPORTER CYDD-RELATED"/>
    <property type="match status" value="1"/>
</dbReference>
<dbReference type="EMBL" id="JBHUHQ010000006">
    <property type="protein sequence ID" value="MFD2043319.1"/>
    <property type="molecule type" value="Genomic_DNA"/>
</dbReference>
<dbReference type="Gene3D" id="1.20.1560.10">
    <property type="entry name" value="ABC transporter type 1, transmembrane domain"/>
    <property type="match status" value="1"/>
</dbReference>
<evidence type="ECO:0000313" key="11">
    <source>
        <dbReference type="Proteomes" id="UP001597383"/>
    </source>
</evidence>
<protein>
    <submittedName>
        <fullName evidence="10">Thiol reductant ABC exporter subunit CydD</fullName>
    </submittedName>
</protein>
<feature type="domain" description="ABC transporter" evidence="8">
    <location>
        <begin position="334"/>
        <end position="569"/>
    </location>
</feature>
<organism evidence="10 11">
    <name type="scientific">Ornithinibacillus salinisoli</name>
    <dbReference type="NCBI Taxonomy" id="1848459"/>
    <lineage>
        <taxon>Bacteria</taxon>
        <taxon>Bacillati</taxon>
        <taxon>Bacillota</taxon>
        <taxon>Bacilli</taxon>
        <taxon>Bacillales</taxon>
        <taxon>Bacillaceae</taxon>
        <taxon>Ornithinibacillus</taxon>
    </lineage>
</organism>
<dbReference type="SMART" id="SM00382">
    <property type="entry name" value="AAA"/>
    <property type="match status" value="1"/>
</dbReference>
<evidence type="ECO:0000259" key="9">
    <source>
        <dbReference type="PROSITE" id="PS50929"/>
    </source>
</evidence>
<keyword evidence="3" id="KW-0547">Nucleotide-binding</keyword>
<feature type="transmembrane region" description="Helical" evidence="7">
    <location>
        <begin position="157"/>
        <end position="176"/>
    </location>
</feature>
<dbReference type="InterPro" id="IPR003439">
    <property type="entry name" value="ABC_transporter-like_ATP-bd"/>
</dbReference>
<dbReference type="Pfam" id="PF00005">
    <property type="entry name" value="ABC_tran"/>
    <property type="match status" value="1"/>
</dbReference>
<dbReference type="Gene3D" id="3.40.50.300">
    <property type="entry name" value="P-loop containing nucleotide triphosphate hydrolases"/>
    <property type="match status" value="1"/>
</dbReference>
<feature type="transmembrane region" description="Helical" evidence="7">
    <location>
        <begin position="236"/>
        <end position="257"/>
    </location>
</feature>
<dbReference type="InterPro" id="IPR011527">
    <property type="entry name" value="ABC1_TM_dom"/>
</dbReference>
<keyword evidence="6 7" id="KW-0472">Membrane</keyword>
<gene>
    <name evidence="10" type="primary">cydD</name>
    <name evidence="10" type="ORF">ACFSJF_03350</name>
</gene>
<evidence type="ECO:0000313" key="10">
    <source>
        <dbReference type="EMBL" id="MFD2043319.1"/>
    </source>
</evidence>
<evidence type="ECO:0000256" key="1">
    <source>
        <dbReference type="ARBA" id="ARBA00004651"/>
    </source>
</evidence>
<accession>A0ABW4VVW6</accession>
<evidence type="ECO:0000256" key="3">
    <source>
        <dbReference type="ARBA" id="ARBA00022741"/>
    </source>
</evidence>
<dbReference type="Pfam" id="PF00664">
    <property type="entry name" value="ABC_membrane"/>
    <property type="match status" value="1"/>
</dbReference>
<keyword evidence="4" id="KW-0067">ATP-binding</keyword>
<dbReference type="Proteomes" id="UP001597383">
    <property type="component" value="Unassembled WGS sequence"/>
</dbReference>
<evidence type="ECO:0000256" key="2">
    <source>
        <dbReference type="ARBA" id="ARBA00022692"/>
    </source>
</evidence>
<dbReference type="NCBIfam" id="TIGR02857">
    <property type="entry name" value="CydD"/>
    <property type="match status" value="1"/>
</dbReference>
<evidence type="ECO:0000259" key="8">
    <source>
        <dbReference type="PROSITE" id="PS50893"/>
    </source>
</evidence>
<sequence length="576" mass="63809">MKSLKEIASAQKKDMLFLFMVAVVIGTAIVFQAFLLVKAVDGVFLNEQSISQVLPTLGGLFLVLLVRTIGNYWKGKRGIEMATKVKRHLRKELMEKYAKNPLQSSLRGQTGGKVSMMMDAVDEVDNYFSKYIPQVIQTTFIPILILIIVFTQHVNSGLIMLVTAPFIPIFMIVIGMKTKVKSEEQMDQLAAFSGRFLDALQGLTTLKLFGQAKRQKETIENSSLGFRDATMEILKVAFTSSFMLEVVTMLSIGIVALELAIQLIVYQSISFFTAFFVLVLVPEFFSSLKELGTTFHNGRTSMGAAKKVFEELAEEEQLVKWGQMAIDHTEPPEMELQNLAFRYGEDQFSINNINEKITPYSQIAIVGRSGSGKTTLLHLLAGLLAPEEGEILLNGQGLYRYREKDWFDQLGYITQDPFIFSGTIAENISIGGGEHVSREEIEKAAKQAGVDDLVCSLDKGYDTPIGEAGRGLSGGEKQRLAIARAFLKKPSVILFDEPTTGLDLQTEKILQASMKQLAQHATVITVAHRLHTIKHADKILFLEKGRLIASGSHEELMESVPAYKSMVSVQRGGTAS</sequence>
<dbReference type="InterPro" id="IPR014216">
    <property type="entry name" value="ABC_transptr_CydD"/>
</dbReference>
<dbReference type="SUPFAM" id="SSF52540">
    <property type="entry name" value="P-loop containing nucleoside triphosphate hydrolases"/>
    <property type="match status" value="1"/>
</dbReference>
<name>A0ABW4VVW6_9BACI</name>
<feature type="transmembrane region" description="Helical" evidence="7">
    <location>
        <begin position="131"/>
        <end position="151"/>
    </location>
</feature>
<feature type="domain" description="ABC transmembrane type-1" evidence="9">
    <location>
        <begin position="16"/>
        <end position="300"/>
    </location>
</feature>